<dbReference type="AlphaFoldDB" id="A0A6A6RST6"/>
<dbReference type="InterPro" id="IPR058268">
    <property type="entry name" value="DUF7962"/>
</dbReference>
<sequence length="369" mass="40662">MASTTGPKPHPPVILFGYDSSPFTNKVRLVLRLKGIAFSYIPIPSMLPRPLLTQTFALPYRKIPILALGRDIYCDTSLIIEALEHFFLPTAGYGTIYPACPGMSNWHYKGVARGLASFWTDRPLFRITTGLIPPSVWRTSFGTDRAQLIGHALDAEKLGRKRGVQLSALDLHLSVLEPGFGNGVDWALATKVPSLADVALYYQLRWGMDISAGKGLYDLTGGGARDARGDFVGVVFNRERFPGLWDWFRRFEEYLGSLPDREMRRSGDEEAWKNDLKATPLLKEEDMLVPVAVGRHAMLDGERGLVKGAVVSVAPDDTGRDNPTVGTLVGLGVEEVVVETVEKGEVDVRIHFPRLGFVVRRVDGGGSKL</sequence>
<dbReference type="Pfam" id="PF25907">
    <property type="entry name" value="DUF7962"/>
    <property type="match status" value="1"/>
</dbReference>
<dbReference type="InterPro" id="IPR004045">
    <property type="entry name" value="Glutathione_S-Trfase_N"/>
</dbReference>
<organism evidence="2 3">
    <name type="scientific">Massarina eburnea CBS 473.64</name>
    <dbReference type="NCBI Taxonomy" id="1395130"/>
    <lineage>
        <taxon>Eukaryota</taxon>
        <taxon>Fungi</taxon>
        <taxon>Dikarya</taxon>
        <taxon>Ascomycota</taxon>
        <taxon>Pezizomycotina</taxon>
        <taxon>Dothideomycetes</taxon>
        <taxon>Pleosporomycetidae</taxon>
        <taxon>Pleosporales</taxon>
        <taxon>Massarineae</taxon>
        <taxon>Massarinaceae</taxon>
        <taxon>Massarina</taxon>
    </lineage>
</organism>
<dbReference type="OrthoDB" id="202840at2759"/>
<gene>
    <name evidence="2" type="ORF">P280DRAFT_114643</name>
</gene>
<accession>A0A6A6RST6</accession>
<dbReference type="InterPro" id="IPR036249">
    <property type="entry name" value="Thioredoxin-like_sf"/>
</dbReference>
<evidence type="ECO:0000313" key="3">
    <source>
        <dbReference type="Proteomes" id="UP000799753"/>
    </source>
</evidence>
<feature type="domain" description="GST N-terminal" evidence="1">
    <location>
        <begin position="11"/>
        <end position="91"/>
    </location>
</feature>
<protein>
    <recommendedName>
        <fullName evidence="1">GST N-terminal domain-containing protein</fullName>
    </recommendedName>
</protein>
<dbReference type="Proteomes" id="UP000799753">
    <property type="component" value="Unassembled WGS sequence"/>
</dbReference>
<dbReference type="Pfam" id="PF13417">
    <property type="entry name" value="GST_N_3"/>
    <property type="match status" value="1"/>
</dbReference>
<dbReference type="SUPFAM" id="SSF52833">
    <property type="entry name" value="Thioredoxin-like"/>
    <property type="match status" value="1"/>
</dbReference>
<proteinExistence type="predicted"/>
<name>A0A6A6RST6_9PLEO</name>
<keyword evidence="3" id="KW-1185">Reference proteome</keyword>
<evidence type="ECO:0000313" key="2">
    <source>
        <dbReference type="EMBL" id="KAF2637318.1"/>
    </source>
</evidence>
<reference evidence="2" key="1">
    <citation type="journal article" date="2020" name="Stud. Mycol.">
        <title>101 Dothideomycetes genomes: a test case for predicting lifestyles and emergence of pathogens.</title>
        <authorList>
            <person name="Haridas S."/>
            <person name="Albert R."/>
            <person name="Binder M."/>
            <person name="Bloem J."/>
            <person name="Labutti K."/>
            <person name="Salamov A."/>
            <person name="Andreopoulos B."/>
            <person name="Baker S."/>
            <person name="Barry K."/>
            <person name="Bills G."/>
            <person name="Bluhm B."/>
            <person name="Cannon C."/>
            <person name="Castanera R."/>
            <person name="Culley D."/>
            <person name="Daum C."/>
            <person name="Ezra D."/>
            <person name="Gonzalez J."/>
            <person name="Henrissat B."/>
            <person name="Kuo A."/>
            <person name="Liang C."/>
            <person name="Lipzen A."/>
            <person name="Lutzoni F."/>
            <person name="Magnuson J."/>
            <person name="Mondo S."/>
            <person name="Nolan M."/>
            <person name="Ohm R."/>
            <person name="Pangilinan J."/>
            <person name="Park H.-J."/>
            <person name="Ramirez L."/>
            <person name="Alfaro M."/>
            <person name="Sun H."/>
            <person name="Tritt A."/>
            <person name="Yoshinaga Y."/>
            <person name="Zwiers L.-H."/>
            <person name="Turgeon B."/>
            <person name="Goodwin S."/>
            <person name="Spatafora J."/>
            <person name="Crous P."/>
            <person name="Grigoriev I."/>
        </authorList>
    </citation>
    <scope>NUCLEOTIDE SEQUENCE</scope>
    <source>
        <strain evidence="2">CBS 473.64</strain>
    </source>
</reference>
<evidence type="ECO:0000259" key="1">
    <source>
        <dbReference type="PROSITE" id="PS50404"/>
    </source>
</evidence>
<dbReference type="EMBL" id="MU006794">
    <property type="protein sequence ID" value="KAF2637318.1"/>
    <property type="molecule type" value="Genomic_DNA"/>
</dbReference>
<dbReference type="Gene3D" id="3.40.30.110">
    <property type="match status" value="2"/>
</dbReference>
<dbReference type="PROSITE" id="PS50404">
    <property type="entry name" value="GST_NTER"/>
    <property type="match status" value="1"/>
</dbReference>